<dbReference type="GO" id="GO:0005524">
    <property type="term" value="F:ATP binding"/>
    <property type="evidence" value="ECO:0007669"/>
    <property type="project" value="UniProtKB-UniRule"/>
</dbReference>
<keyword evidence="11 15" id="KW-0472">Membrane</keyword>
<dbReference type="Gene3D" id="3.40.1110.10">
    <property type="entry name" value="Calcium-transporting ATPase, cytoplasmic domain N"/>
    <property type="match status" value="1"/>
</dbReference>
<dbReference type="GO" id="GO:0016887">
    <property type="term" value="F:ATP hydrolysis activity"/>
    <property type="evidence" value="ECO:0007669"/>
    <property type="project" value="InterPro"/>
</dbReference>
<evidence type="ECO:0000256" key="13">
    <source>
        <dbReference type="ARBA" id="ARBA00048679"/>
    </source>
</evidence>
<dbReference type="InterPro" id="IPR008271">
    <property type="entry name" value="Ser/Thr_kinase_AS"/>
</dbReference>
<evidence type="ECO:0000256" key="5">
    <source>
        <dbReference type="ARBA" id="ARBA00022679"/>
    </source>
</evidence>
<dbReference type="Gene3D" id="2.70.150.10">
    <property type="entry name" value="Calcium-transporting ATPase, cytoplasmic transduction domain A"/>
    <property type="match status" value="1"/>
</dbReference>
<dbReference type="SUPFAM" id="SSF56112">
    <property type="entry name" value="Protein kinase-like (PK-like)"/>
    <property type="match status" value="1"/>
</dbReference>
<dbReference type="InterPro" id="IPR059000">
    <property type="entry name" value="ATPase_P-type_domA"/>
</dbReference>
<dbReference type="SUPFAM" id="SSF81653">
    <property type="entry name" value="Calcium ATPase, transduction domain A"/>
    <property type="match status" value="1"/>
</dbReference>
<proteinExistence type="inferred from homology"/>
<evidence type="ECO:0000259" key="16">
    <source>
        <dbReference type="PROSITE" id="PS50011"/>
    </source>
</evidence>
<dbReference type="PROSITE" id="PS00108">
    <property type="entry name" value="PROTEIN_KINASE_ST"/>
    <property type="match status" value="1"/>
</dbReference>
<evidence type="ECO:0000256" key="8">
    <source>
        <dbReference type="ARBA" id="ARBA00022777"/>
    </source>
</evidence>
<dbReference type="Pfam" id="PF00069">
    <property type="entry name" value="Pkinase"/>
    <property type="match status" value="1"/>
</dbReference>
<dbReference type="SUPFAM" id="SSF81665">
    <property type="entry name" value="Calcium ATPase, transmembrane domain M"/>
    <property type="match status" value="1"/>
</dbReference>
<dbReference type="InterPro" id="IPR008250">
    <property type="entry name" value="ATPase_P-typ_transduc_dom_A_sf"/>
</dbReference>
<dbReference type="GO" id="GO:0016020">
    <property type="term" value="C:membrane"/>
    <property type="evidence" value="ECO:0007669"/>
    <property type="project" value="UniProtKB-SubCell"/>
</dbReference>
<reference evidence="17" key="1">
    <citation type="submission" date="2014-07" db="EMBL/GenBank/DDBJ databases">
        <title>Identification of a novel salt tolerance gene in wild soybean by whole-genome sequencing.</title>
        <authorList>
            <person name="Lam H.-M."/>
            <person name="Qi X."/>
            <person name="Li M.-W."/>
            <person name="Liu X."/>
            <person name="Xie M."/>
            <person name="Ni M."/>
            <person name="Xu X."/>
        </authorList>
    </citation>
    <scope>NUCLEOTIDE SEQUENCE [LARGE SCALE GENOMIC DNA]</scope>
    <source>
        <tissue evidence="17">Root</tissue>
    </source>
</reference>
<dbReference type="InterPro" id="IPR018303">
    <property type="entry name" value="ATPase_P-typ_P_site"/>
</dbReference>
<keyword evidence="6 15" id="KW-0812">Transmembrane</keyword>
<dbReference type="GO" id="GO:0004674">
    <property type="term" value="F:protein serine/threonine kinase activity"/>
    <property type="evidence" value="ECO:0007669"/>
    <property type="project" value="UniProtKB-KW"/>
</dbReference>
<dbReference type="Gene3D" id="3.30.200.20">
    <property type="entry name" value="Phosphorylase Kinase, domain 1"/>
    <property type="match status" value="1"/>
</dbReference>
<dbReference type="InterPro" id="IPR051014">
    <property type="entry name" value="Cation_Transport_ATPase_IB"/>
</dbReference>
<dbReference type="SUPFAM" id="SSF56784">
    <property type="entry name" value="HAD-like"/>
    <property type="match status" value="1"/>
</dbReference>
<dbReference type="InterPro" id="IPR036412">
    <property type="entry name" value="HAD-like_sf"/>
</dbReference>
<dbReference type="InterPro" id="IPR000719">
    <property type="entry name" value="Prot_kinase_dom"/>
</dbReference>
<dbReference type="FunFam" id="1.10.510.10:FF:001023">
    <property type="entry name" value="Os07g0541700 protein"/>
    <property type="match status" value="1"/>
</dbReference>
<keyword evidence="5" id="KW-0808">Transferase</keyword>
<evidence type="ECO:0000256" key="15">
    <source>
        <dbReference type="SAM" id="Phobius"/>
    </source>
</evidence>
<dbReference type="Pfam" id="PF00702">
    <property type="entry name" value="Hydrolase"/>
    <property type="match status" value="1"/>
</dbReference>
<gene>
    <name evidence="17" type="ORF">glysoja_046267</name>
</gene>
<evidence type="ECO:0000256" key="2">
    <source>
        <dbReference type="ARBA" id="ARBA00006024"/>
    </source>
</evidence>
<dbReference type="PROSITE" id="PS00107">
    <property type="entry name" value="PROTEIN_KINASE_ATP"/>
    <property type="match status" value="1"/>
</dbReference>
<protein>
    <recommendedName>
        <fullName evidence="3">non-specific serine/threonine protein kinase</fullName>
        <ecNumber evidence="3">2.7.11.1</ecNumber>
    </recommendedName>
</protein>
<sequence length="777" mass="86160">MSSLTSMTPQKAVIAETGERVDVNDVKINTILAVKAGDAIPLDGIVVEGKCEVDEKMLTGESLPVIKELDSVLWAGTINCKNYCVGKRHMVARMSKHVEEASSRKSQTQRFIDNFAQSTIFLQVTVGLISAGIAVVPAALKVHDIKPWFHLVIVVLLIACPCALILSTPIAIFCALTKAAISGLLLKGGDYIETLSGIKTVAFDKTGTITRGEFTVTDFSVVDDISIKTLLYWVSSIQSKSSHPMAAALVEYGMSNSIKPIPKNVENFENLPGEGVLGTIDGKDICIGNRRIVFSLVDTCRAGALEAIEEPKLLGVRSVMLTGDRSQDAIASPSEKAVIIENFKKDGLIAMIGDGINDAPALVKKALSLSGEVTKINVTQLPKTNKLTVPKSVNQVDGGRRPLFRPDKQFVTLTSMDRFLNEMEREKPIGFTVEQLRIATDNYSLLGSGGSGAVYKGSFSDGTSIAVKVLRGSSEKRIIEQFMAEVATIGKVHHFNLVRLHGFCFESHFRGLVYEYMANDTLEKYLFCKSMFLSFEKRHEIAVGTPRGIAYLHEECQQRIIYYDIKPGNILLDWNFCPKVADFGLAKLCNRDNAHITLTRGTPGFAAPELWMPNFPVTHKYDVYSFGMLLFEIIGRRRNHNINLPESQVWFPMWVWKRFDAEQVRDLITACGIEDQNCEIAERFVRVALSCVQYRLESRPIMSVVVKMLGGFIEVPKPMNPFPHLVDWSSPTHLVQASQINADKSICFDSSVMLTKSVHVITTPILTKYEIYLKKFQ</sequence>
<dbReference type="InterPro" id="IPR001757">
    <property type="entry name" value="P_typ_ATPase"/>
</dbReference>
<comment type="subcellular location">
    <subcellularLocation>
        <location evidence="1">Membrane</location>
    </subcellularLocation>
</comment>
<evidence type="ECO:0000256" key="12">
    <source>
        <dbReference type="ARBA" id="ARBA00047899"/>
    </source>
</evidence>
<dbReference type="Gene3D" id="1.10.510.10">
    <property type="entry name" value="Transferase(Phosphotransferase) domain 1"/>
    <property type="match status" value="1"/>
</dbReference>
<dbReference type="PRINTS" id="PR00119">
    <property type="entry name" value="CATATPASE"/>
</dbReference>
<dbReference type="FunFam" id="3.40.1110.10:FF:000043">
    <property type="entry name" value="Putative cadmium/zinc-transporting ATPase 3"/>
    <property type="match status" value="1"/>
</dbReference>
<feature type="transmembrane region" description="Helical" evidence="15">
    <location>
        <begin position="148"/>
        <end position="176"/>
    </location>
</feature>
<dbReference type="NCBIfam" id="TIGR01494">
    <property type="entry name" value="ATPase_P-type"/>
    <property type="match status" value="1"/>
</dbReference>
<keyword evidence="8" id="KW-0418">Kinase</keyword>
<dbReference type="GO" id="GO:0106310">
    <property type="term" value="F:protein serine kinase activity"/>
    <property type="evidence" value="ECO:0007669"/>
    <property type="project" value="RHEA"/>
</dbReference>
<feature type="binding site" evidence="14">
    <location>
        <position position="468"/>
    </location>
    <ligand>
        <name>ATP</name>
        <dbReference type="ChEBI" id="CHEBI:30616"/>
    </ligand>
</feature>
<dbReference type="PROSITE" id="PS00154">
    <property type="entry name" value="ATPASE_E1_E2"/>
    <property type="match status" value="1"/>
</dbReference>
<dbReference type="InterPro" id="IPR017441">
    <property type="entry name" value="Protein_kinase_ATP_BS"/>
</dbReference>
<comment type="catalytic activity">
    <reaction evidence="13">
        <text>L-seryl-[protein] + ATP = O-phospho-L-seryl-[protein] + ADP + H(+)</text>
        <dbReference type="Rhea" id="RHEA:17989"/>
        <dbReference type="Rhea" id="RHEA-COMP:9863"/>
        <dbReference type="Rhea" id="RHEA-COMP:11604"/>
        <dbReference type="ChEBI" id="CHEBI:15378"/>
        <dbReference type="ChEBI" id="CHEBI:29999"/>
        <dbReference type="ChEBI" id="CHEBI:30616"/>
        <dbReference type="ChEBI" id="CHEBI:83421"/>
        <dbReference type="ChEBI" id="CHEBI:456216"/>
        <dbReference type="EC" id="2.7.11.1"/>
    </reaction>
</comment>
<evidence type="ECO:0000313" key="17">
    <source>
        <dbReference type="EMBL" id="KHN05237.1"/>
    </source>
</evidence>
<dbReference type="Gene3D" id="3.40.50.1000">
    <property type="entry name" value="HAD superfamily/HAD-like"/>
    <property type="match status" value="2"/>
</dbReference>
<comment type="catalytic activity">
    <reaction evidence="12">
        <text>L-threonyl-[protein] + ATP = O-phospho-L-threonyl-[protein] + ADP + H(+)</text>
        <dbReference type="Rhea" id="RHEA:46608"/>
        <dbReference type="Rhea" id="RHEA-COMP:11060"/>
        <dbReference type="Rhea" id="RHEA-COMP:11605"/>
        <dbReference type="ChEBI" id="CHEBI:15378"/>
        <dbReference type="ChEBI" id="CHEBI:30013"/>
        <dbReference type="ChEBI" id="CHEBI:30616"/>
        <dbReference type="ChEBI" id="CHEBI:61977"/>
        <dbReference type="ChEBI" id="CHEBI:456216"/>
        <dbReference type="EC" id="2.7.11.1"/>
    </reaction>
</comment>
<dbReference type="EC" id="2.7.11.1" evidence="3"/>
<dbReference type="InterPro" id="IPR023214">
    <property type="entry name" value="HAD_sf"/>
</dbReference>
<dbReference type="InterPro" id="IPR023299">
    <property type="entry name" value="ATPase_P-typ_cyto_dom_N"/>
</dbReference>
<organism evidence="17">
    <name type="scientific">Glycine soja</name>
    <name type="common">Wild soybean</name>
    <dbReference type="NCBI Taxonomy" id="3848"/>
    <lineage>
        <taxon>Eukaryota</taxon>
        <taxon>Viridiplantae</taxon>
        <taxon>Streptophyta</taxon>
        <taxon>Embryophyta</taxon>
        <taxon>Tracheophyta</taxon>
        <taxon>Spermatophyta</taxon>
        <taxon>Magnoliopsida</taxon>
        <taxon>eudicotyledons</taxon>
        <taxon>Gunneridae</taxon>
        <taxon>Pentapetalae</taxon>
        <taxon>rosids</taxon>
        <taxon>fabids</taxon>
        <taxon>Fabales</taxon>
        <taxon>Fabaceae</taxon>
        <taxon>Papilionoideae</taxon>
        <taxon>50 kb inversion clade</taxon>
        <taxon>NPAAA clade</taxon>
        <taxon>indigoferoid/millettioid clade</taxon>
        <taxon>Phaseoleae</taxon>
        <taxon>Glycine</taxon>
        <taxon>Glycine subgen. Soja</taxon>
    </lineage>
</organism>
<dbReference type="PANTHER" id="PTHR48085">
    <property type="entry name" value="CADMIUM/ZINC-TRANSPORTING ATPASE HMA2-RELATED"/>
    <property type="match status" value="1"/>
</dbReference>
<dbReference type="EMBL" id="KN668635">
    <property type="protein sequence ID" value="KHN05237.1"/>
    <property type="molecule type" value="Genomic_DNA"/>
</dbReference>
<dbReference type="Pfam" id="PF00122">
    <property type="entry name" value="E1-E2_ATPase"/>
    <property type="match status" value="1"/>
</dbReference>
<keyword evidence="17" id="KW-0378">Hydrolase</keyword>
<evidence type="ECO:0000256" key="10">
    <source>
        <dbReference type="ARBA" id="ARBA00022989"/>
    </source>
</evidence>
<evidence type="ECO:0000256" key="1">
    <source>
        <dbReference type="ARBA" id="ARBA00004370"/>
    </source>
</evidence>
<dbReference type="Proteomes" id="UP000053555">
    <property type="component" value="Unassembled WGS sequence"/>
</dbReference>
<feature type="domain" description="Protein kinase" evidence="16">
    <location>
        <begin position="440"/>
        <end position="713"/>
    </location>
</feature>
<evidence type="ECO:0000256" key="9">
    <source>
        <dbReference type="ARBA" id="ARBA00022840"/>
    </source>
</evidence>
<keyword evidence="7 14" id="KW-0547">Nucleotide-binding</keyword>
<dbReference type="PROSITE" id="PS50011">
    <property type="entry name" value="PROTEIN_KINASE_DOM"/>
    <property type="match status" value="1"/>
</dbReference>
<comment type="similarity">
    <text evidence="2">Belongs to the cation transport ATPase (P-type) (TC 3.A.3) family. Type IB subfamily.</text>
</comment>
<dbReference type="GO" id="GO:0022857">
    <property type="term" value="F:transmembrane transporter activity"/>
    <property type="evidence" value="ECO:0007669"/>
    <property type="project" value="TreeGrafter"/>
</dbReference>
<evidence type="ECO:0000256" key="6">
    <source>
        <dbReference type="ARBA" id="ARBA00022692"/>
    </source>
</evidence>
<evidence type="ECO:0000256" key="14">
    <source>
        <dbReference type="PROSITE-ProRule" id="PRU10141"/>
    </source>
</evidence>
<evidence type="ECO:0000256" key="3">
    <source>
        <dbReference type="ARBA" id="ARBA00012513"/>
    </source>
</evidence>
<dbReference type="AlphaFoldDB" id="A0A0B2PC85"/>
<keyword evidence="9 14" id="KW-0067">ATP-binding</keyword>
<keyword evidence="4" id="KW-0723">Serine/threonine-protein kinase</keyword>
<dbReference type="SMART" id="SM00220">
    <property type="entry name" value="S_TKc"/>
    <property type="match status" value="1"/>
</dbReference>
<accession>A0A0B2PC85</accession>
<name>A0A0B2PC85_GLYSO</name>
<keyword evidence="10 15" id="KW-1133">Transmembrane helix</keyword>
<evidence type="ECO:0000256" key="7">
    <source>
        <dbReference type="ARBA" id="ARBA00022741"/>
    </source>
</evidence>
<dbReference type="InterPro" id="IPR023298">
    <property type="entry name" value="ATPase_P-typ_TM_dom_sf"/>
</dbReference>
<evidence type="ECO:0000256" key="4">
    <source>
        <dbReference type="ARBA" id="ARBA00022527"/>
    </source>
</evidence>
<dbReference type="PANTHER" id="PTHR48085:SF3">
    <property type="entry name" value="INACTIVE CADMIUM_ZINC-TRANSPORTING ATPASE HMA3"/>
    <property type="match status" value="1"/>
</dbReference>
<dbReference type="InterPro" id="IPR011009">
    <property type="entry name" value="Kinase-like_dom_sf"/>
</dbReference>
<evidence type="ECO:0000256" key="11">
    <source>
        <dbReference type="ARBA" id="ARBA00023136"/>
    </source>
</evidence>
<feature type="transmembrane region" description="Helical" evidence="15">
    <location>
        <begin position="120"/>
        <end position="142"/>
    </location>
</feature>